<dbReference type="GO" id="GO:0000978">
    <property type="term" value="F:RNA polymerase II cis-regulatory region sequence-specific DNA binding"/>
    <property type="evidence" value="ECO:0007669"/>
    <property type="project" value="TreeGrafter"/>
</dbReference>
<dbReference type="Pfam" id="PF13921">
    <property type="entry name" value="Myb_DNA-bind_6"/>
    <property type="match status" value="1"/>
</dbReference>
<sequence length="345" mass="37765">MAVGAMRDWDSEQFPDTASLSLYSPRNGWNGSSPKIPSDVSAAASNQAHTQELQSPASGHHDGLCVFCAHFLDAPLKNAVADVLHSLSRQVLDASAEAPAQTPGQSMTLSAIASCVSVPRSPAISRHSLSSEMTDEGEQVPCDVNESNMLSCPWEGDPSSPRHHAEAMSDSEWPEPEFEKRTRKRRDWTAVEDRRLRQLVEAFLRSLANRSATPPRKQLGPHLTGAGESGLDPVTLGPSPSSSSSLKSRIPWTRIASQMPGRSAARCRERYRNYLDPSIRHEPFTAKEDAIILREYQKRGAAWAYIASKLFGRSENAVKNRLHSLLRRARHSTAAPITTSAPTLA</sequence>
<dbReference type="SUPFAM" id="SSF46689">
    <property type="entry name" value="Homeodomain-like"/>
    <property type="match status" value="1"/>
</dbReference>
<feature type="region of interest" description="Disordered" evidence="1">
    <location>
        <begin position="31"/>
        <end position="56"/>
    </location>
</feature>
<dbReference type="InterPro" id="IPR050560">
    <property type="entry name" value="MYB_TF"/>
</dbReference>
<dbReference type="CDD" id="cd00167">
    <property type="entry name" value="SANT"/>
    <property type="match status" value="2"/>
</dbReference>
<dbReference type="PANTHER" id="PTHR45614">
    <property type="entry name" value="MYB PROTEIN-RELATED"/>
    <property type="match status" value="1"/>
</dbReference>
<dbReference type="OrthoDB" id="2143914at2759"/>
<dbReference type="PROSITE" id="PS51294">
    <property type="entry name" value="HTH_MYB"/>
    <property type="match status" value="1"/>
</dbReference>
<feature type="region of interest" description="Disordered" evidence="1">
    <location>
        <begin position="211"/>
        <end position="248"/>
    </location>
</feature>
<evidence type="ECO:0000259" key="2">
    <source>
        <dbReference type="PROSITE" id="PS50090"/>
    </source>
</evidence>
<feature type="domain" description="Myb-like" evidence="2">
    <location>
        <begin position="276"/>
        <end position="326"/>
    </location>
</feature>
<keyword evidence="5" id="KW-1185">Reference proteome</keyword>
<dbReference type="Gene3D" id="1.10.10.60">
    <property type="entry name" value="Homeodomain-like"/>
    <property type="match status" value="2"/>
</dbReference>
<feature type="domain" description="Myb-like" evidence="2">
    <location>
        <begin position="180"/>
        <end position="275"/>
    </location>
</feature>
<name>A0A7J7ICM1_9RHOD</name>
<gene>
    <name evidence="4" type="ORF">F1559_001545</name>
</gene>
<accession>A0A7J7ICM1</accession>
<reference evidence="4 5" key="1">
    <citation type="journal article" date="2020" name="J. Phycol.">
        <title>Comparative genome analysis reveals Cyanidiococcus gen. nov., a new extremophilic red algal genus sister to Cyanidioschyzon (Cyanidioschyzonaceae, Rhodophyta).</title>
        <authorList>
            <person name="Liu S.-L."/>
            <person name="Chiang Y.-R."/>
            <person name="Yoon H.S."/>
            <person name="Fu H.-Y."/>
        </authorList>
    </citation>
    <scope>NUCLEOTIDE SEQUENCE [LARGE SCALE GENOMIC DNA]</scope>
    <source>
        <strain evidence="4 5">THAL066</strain>
    </source>
</reference>
<evidence type="ECO:0000259" key="3">
    <source>
        <dbReference type="PROSITE" id="PS51294"/>
    </source>
</evidence>
<dbReference type="SMART" id="SM00717">
    <property type="entry name" value="SANT"/>
    <property type="match status" value="2"/>
</dbReference>
<dbReference type="AlphaFoldDB" id="A0A7J7ICM1"/>
<evidence type="ECO:0000313" key="5">
    <source>
        <dbReference type="Proteomes" id="UP000530660"/>
    </source>
</evidence>
<feature type="region of interest" description="Disordered" evidence="1">
    <location>
        <begin position="154"/>
        <end position="186"/>
    </location>
</feature>
<feature type="compositionally biased region" description="Polar residues" evidence="1">
    <location>
        <begin position="43"/>
        <end position="56"/>
    </location>
</feature>
<organism evidence="4 5">
    <name type="scientific">Cyanidiococcus yangmingshanensis</name>
    <dbReference type="NCBI Taxonomy" id="2690220"/>
    <lineage>
        <taxon>Eukaryota</taxon>
        <taxon>Rhodophyta</taxon>
        <taxon>Bangiophyceae</taxon>
        <taxon>Cyanidiales</taxon>
        <taxon>Cyanidiaceae</taxon>
        <taxon>Cyanidiococcus</taxon>
    </lineage>
</organism>
<dbReference type="GO" id="GO:0005634">
    <property type="term" value="C:nucleus"/>
    <property type="evidence" value="ECO:0007669"/>
    <property type="project" value="TreeGrafter"/>
</dbReference>
<dbReference type="PANTHER" id="PTHR45614:SF69">
    <property type="entry name" value="CHROMOSOME UNDETERMINED SCAFFOLD_38, WHOLE GENOME SHOTGUN SEQUENCE"/>
    <property type="match status" value="1"/>
</dbReference>
<comment type="caution">
    <text evidence="4">The sequence shown here is derived from an EMBL/GenBank/DDBJ whole genome shotgun (WGS) entry which is preliminary data.</text>
</comment>
<dbReference type="InterPro" id="IPR017930">
    <property type="entry name" value="Myb_dom"/>
</dbReference>
<dbReference type="Proteomes" id="UP000530660">
    <property type="component" value="Unassembled WGS sequence"/>
</dbReference>
<dbReference type="EMBL" id="VWRR01000017">
    <property type="protein sequence ID" value="KAF6000856.1"/>
    <property type="molecule type" value="Genomic_DNA"/>
</dbReference>
<dbReference type="PROSITE" id="PS50090">
    <property type="entry name" value="MYB_LIKE"/>
    <property type="match status" value="2"/>
</dbReference>
<evidence type="ECO:0000313" key="4">
    <source>
        <dbReference type="EMBL" id="KAF6000856.1"/>
    </source>
</evidence>
<feature type="domain" description="HTH myb-type" evidence="3">
    <location>
        <begin position="276"/>
        <end position="330"/>
    </location>
</feature>
<dbReference type="InterPro" id="IPR009057">
    <property type="entry name" value="Homeodomain-like_sf"/>
</dbReference>
<evidence type="ECO:0000256" key="1">
    <source>
        <dbReference type="SAM" id="MobiDB-lite"/>
    </source>
</evidence>
<dbReference type="GO" id="GO:0000981">
    <property type="term" value="F:DNA-binding transcription factor activity, RNA polymerase II-specific"/>
    <property type="evidence" value="ECO:0007669"/>
    <property type="project" value="TreeGrafter"/>
</dbReference>
<proteinExistence type="predicted"/>
<protein>
    <submittedName>
        <fullName evidence="4">Uncharacterized protein</fullName>
    </submittedName>
</protein>
<dbReference type="InterPro" id="IPR001005">
    <property type="entry name" value="SANT/Myb"/>
</dbReference>